<accession>A0A1L3NEP6</accession>
<evidence type="ECO:0000256" key="6">
    <source>
        <dbReference type="PIRSR" id="PIRSR600223-1"/>
    </source>
</evidence>
<dbReference type="GO" id="GO:0006465">
    <property type="term" value="P:signal peptide processing"/>
    <property type="evidence" value="ECO:0007669"/>
    <property type="project" value="InterPro"/>
</dbReference>
<dbReference type="Proteomes" id="UP000182204">
    <property type="component" value="Chromosome"/>
</dbReference>
<feature type="active site" evidence="6">
    <location>
        <position position="111"/>
    </location>
</feature>
<dbReference type="CDD" id="cd06530">
    <property type="entry name" value="S26_SPase_I"/>
    <property type="match status" value="1"/>
</dbReference>
<dbReference type="PANTHER" id="PTHR43390:SF1">
    <property type="entry name" value="CHLOROPLAST PROCESSING PEPTIDASE"/>
    <property type="match status" value="1"/>
</dbReference>
<dbReference type="EMBL" id="CP013243">
    <property type="protein sequence ID" value="APH14605.1"/>
    <property type="molecule type" value="Genomic_DNA"/>
</dbReference>
<feature type="active site" evidence="6">
    <location>
        <position position="41"/>
    </location>
</feature>
<dbReference type="InterPro" id="IPR019758">
    <property type="entry name" value="Pept_S26A_signal_pept_1_CS"/>
</dbReference>
<evidence type="ECO:0000256" key="1">
    <source>
        <dbReference type="ARBA" id="ARBA00000677"/>
    </source>
</evidence>
<dbReference type="GO" id="GO:0005886">
    <property type="term" value="C:plasma membrane"/>
    <property type="evidence" value="ECO:0007669"/>
    <property type="project" value="UniProtKB-SubCell"/>
</dbReference>
<sequence length="202" mass="23368">MDKRKVKKEIESWIFSILGAILIAGLVNSKVFAKVRVQQSSMENTLLTNEQLVVDKLSYNFVEPKKGDIIIFHENKEKGTIAEDTLEMVDNIISIFNNNNNYIEKDDRLIKRVIGIPGDEIDIKDGYLYLNGKKLEEPYVKGETIQREFKLPIQVPENRLFVLGDNRMISKDSRIFGLIDYKQVEGKAIYRVYPFDHIGKIK</sequence>
<evidence type="ECO:0000256" key="4">
    <source>
        <dbReference type="ARBA" id="ARBA00013208"/>
    </source>
</evidence>
<proteinExistence type="inferred from homology"/>
<dbReference type="Pfam" id="PF10502">
    <property type="entry name" value="Peptidase_S26"/>
    <property type="match status" value="1"/>
</dbReference>
<dbReference type="InterPro" id="IPR000223">
    <property type="entry name" value="Pept_S26A_signal_pept_1"/>
</dbReference>
<dbReference type="EC" id="3.4.21.89" evidence="4 7"/>
<dbReference type="Gene3D" id="2.10.109.10">
    <property type="entry name" value="Umud Fragment, subunit A"/>
    <property type="match status" value="1"/>
</dbReference>
<dbReference type="eggNOG" id="COG0681">
    <property type="taxonomic scope" value="Bacteria"/>
</dbReference>
<dbReference type="SUPFAM" id="SSF51306">
    <property type="entry name" value="LexA/Signal peptidase"/>
    <property type="match status" value="1"/>
</dbReference>
<evidence type="ECO:0000256" key="7">
    <source>
        <dbReference type="RuleBase" id="RU362042"/>
    </source>
</evidence>
<dbReference type="GO" id="GO:0004252">
    <property type="term" value="F:serine-type endopeptidase activity"/>
    <property type="evidence" value="ECO:0007669"/>
    <property type="project" value="InterPro"/>
</dbReference>
<evidence type="ECO:0000313" key="10">
    <source>
        <dbReference type="Proteomes" id="UP000182204"/>
    </source>
</evidence>
<evidence type="ECO:0000256" key="2">
    <source>
        <dbReference type="ARBA" id="ARBA00004401"/>
    </source>
</evidence>
<protein>
    <recommendedName>
        <fullName evidence="4 7">Signal peptidase I</fullName>
        <ecNumber evidence="4 7">3.4.21.89</ecNumber>
    </recommendedName>
</protein>
<name>A0A1L3NEP6_CLOSG</name>
<dbReference type="RefSeq" id="WP_072585287.1">
    <property type="nucleotide sequence ID" value="NZ_CP013243.1"/>
</dbReference>
<organism evidence="9 10">
    <name type="scientific">Clostridium sporogenes</name>
    <dbReference type="NCBI Taxonomy" id="1509"/>
    <lineage>
        <taxon>Bacteria</taxon>
        <taxon>Bacillati</taxon>
        <taxon>Bacillota</taxon>
        <taxon>Clostridia</taxon>
        <taxon>Eubacteriales</taxon>
        <taxon>Clostridiaceae</taxon>
        <taxon>Clostridium</taxon>
    </lineage>
</organism>
<comment type="subcellular location">
    <subcellularLocation>
        <location evidence="2">Cell membrane</location>
        <topology evidence="2">Single-pass type II membrane protein</topology>
    </subcellularLocation>
    <subcellularLocation>
        <location evidence="7">Membrane</location>
        <topology evidence="7">Single-pass type II membrane protein</topology>
    </subcellularLocation>
</comment>
<dbReference type="STRING" id="413999.CBO0574"/>
<dbReference type="PROSITE" id="PS00761">
    <property type="entry name" value="SPASE_I_3"/>
    <property type="match status" value="1"/>
</dbReference>
<dbReference type="InterPro" id="IPR019533">
    <property type="entry name" value="Peptidase_S26"/>
</dbReference>
<evidence type="ECO:0000256" key="3">
    <source>
        <dbReference type="ARBA" id="ARBA00009370"/>
    </source>
</evidence>
<reference evidence="9 10" key="1">
    <citation type="submission" date="2015-11" db="EMBL/GenBank/DDBJ databases">
        <authorList>
            <person name="Hill K.K."/>
            <person name="Shirey T.B."/>
            <person name="Raphael B."/>
            <person name="Daligault H.E."/>
            <person name="Davenport K.W."/>
            <person name="Bruce D.C."/>
            <person name="Foley B.T."/>
            <person name="Johnson S.L."/>
        </authorList>
    </citation>
    <scope>NUCLEOTIDE SEQUENCE [LARGE SCALE GENOMIC DNA]</scope>
    <source>
        <strain evidence="9 10">CDC_1632</strain>
    </source>
</reference>
<dbReference type="PRINTS" id="PR00727">
    <property type="entry name" value="LEADERPTASE"/>
</dbReference>
<dbReference type="GO" id="GO:0009003">
    <property type="term" value="F:signal peptidase activity"/>
    <property type="evidence" value="ECO:0007669"/>
    <property type="project" value="UniProtKB-EC"/>
</dbReference>
<comment type="similarity">
    <text evidence="3 7">Belongs to the peptidase S26 family.</text>
</comment>
<feature type="domain" description="Peptidase S26" evidence="8">
    <location>
        <begin position="12"/>
        <end position="192"/>
    </location>
</feature>
<dbReference type="AlphaFoldDB" id="A0A1L3NEP6"/>
<comment type="catalytic activity">
    <reaction evidence="1 7">
        <text>Cleavage of hydrophobic, N-terminal signal or leader sequences from secreted and periplasmic proteins.</text>
        <dbReference type="EC" id="3.4.21.89"/>
    </reaction>
</comment>
<evidence type="ECO:0000313" key="9">
    <source>
        <dbReference type="EMBL" id="APH14605.1"/>
    </source>
</evidence>
<dbReference type="NCBIfam" id="TIGR02227">
    <property type="entry name" value="sigpep_I_bact"/>
    <property type="match status" value="1"/>
</dbReference>
<keyword evidence="5 7" id="KW-0378">Hydrolase</keyword>
<gene>
    <name evidence="9" type="primary">lepB</name>
    <name evidence="9" type="ORF">NPD5_1509</name>
</gene>
<keyword evidence="7" id="KW-0645">Protease</keyword>
<dbReference type="InterPro" id="IPR036286">
    <property type="entry name" value="LexA/Signal_pep-like_sf"/>
</dbReference>
<evidence type="ECO:0000259" key="8">
    <source>
        <dbReference type="Pfam" id="PF10502"/>
    </source>
</evidence>
<evidence type="ECO:0000256" key="5">
    <source>
        <dbReference type="ARBA" id="ARBA00022801"/>
    </source>
</evidence>
<dbReference type="PANTHER" id="PTHR43390">
    <property type="entry name" value="SIGNAL PEPTIDASE I"/>
    <property type="match status" value="1"/>
</dbReference>
<dbReference type="PROSITE" id="PS00760">
    <property type="entry name" value="SPASE_I_2"/>
    <property type="match status" value="1"/>
</dbReference>
<dbReference type="InterPro" id="IPR019757">
    <property type="entry name" value="Pept_S26A_signal_pept_1_Lys-AS"/>
</dbReference>